<dbReference type="PANTHER" id="PTHR15604">
    <property type="entry name" value="SIGNALING THRESHOLD-REGULATING TRANSMEMBRANE ADAPTER 1"/>
    <property type="match status" value="1"/>
</dbReference>
<dbReference type="OrthoDB" id="361494at2759"/>
<evidence type="ECO:0000313" key="3">
    <source>
        <dbReference type="Proteomes" id="UP000050525"/>
    </source>
</evidence>
<dbReference type="GeneID" id="106737360"/>
<accession>A0A151P5Z6</accession>
<dbReference type="CTD" id="27240"/>
<sequence length="197" mass="21289">MSRTPAPCGTCNGSCFLGLEELQGSCALWGLLGALALFYLLSLVCNVLCCLRYKKVRDKLRSHVTRLRGSAAHLAEEVPVYGNIGYLQSGHGSGVHTVKTESEREPRVKKPTCYANLKLKSPGRLLPEAPAGSTEIQYTDVVLAGPRCSELEVWAEGCAAGREAAQPPGELYASVHTDRFLPAFENQDYANNHAVPS</sequence>
<keyword evidence="1" id="KW-0472">Membrane</keyword>
<dbReference type="AlphaFoldDB" id="A0A151P5Z6"/>
<reference evidence="2 3" key="1">
    <citation type="journal article" date="2012" name="Genome Biol.">
        <title>Sequencing three crocodilian genomes to illuminate the evolution of archosaurs and amniotes.</title>
        <authorList>
            <person name="St John J.A."/>
            <person name="Braun E.L."/>
            <person name="Isberg S.R."/>
            <person name="Miles L.G."/>
            <person name="Chong A.Y."/>
            <person name="Gongora J."/>
            <person name="Dalzell P."/>
            <person name="Moran C."/>
            <person name="Bed'hom B."/>
            <person name="Abzhanov A."/>
            <person name="Burgess S.C."/>
            <person name="Cooksey A.M."/>
            <person name="Castoe T.A."/>
            <person name="Crawford N.G."/>
            <person name="Densmore L.D."/>
            <person name="Drew J.C."/>
            <person name="Edwards S.V."/>
            <person name="Faircloth B.C."/>
            <person name="Fujita M.K."/>
            <person name="Greenwold M.J."/>
            <person name="Hoffmann F.G."/>
            <person name="Howard J.M."/>
            <person name="Iguchi T."/>
            <person name="Janes D.E."/>
            <person name="Khan S.Y."/>
            <person name="Kohno S."/>
            <person name="de Koning A.J."/>
            <person name="Lance S.L."/>
            <person name="McCarthy F.M."/>
            <person name="McCormack J.E."/>
            <person name="Merchant M.E."/>
            <person name="Peterson D.G."/>
            <person name="Pollock D.D."/>
            <person name="Pourmand N."/>
            <person name="Raney B.J."/>
            <person name="Roessler K.A."/>
            <person name="Sanford J.R."/>
            <person name="Sawyer R.H."/>
            <person name="Schmidt C.J."/>
            <person name="Triplett E.W."/>
            <person name="Tuberville T.D."/>
            <person name="Venegas-Anaya M."/>
            <person name="Howard J.T."/>
            <person name="Jarvis E.D."/>
            <person name="Guillette L.J.Jr."/>
            <person name="Glenn T.C."/>
            <person name="Green R.E."/>
            <person name="Ray D.A."/>
        </authorList>
    </citation>
    <scope>NUCLEOTIDE SEQUENCE [LARGE SCALE GENOMIC DNA]</scope>
    <source>
        <strain evidence="2">KSC_2009_1</strain>
    </source>
</reference>
<gene>
    <name evidence="2" type="primary">SIT1</name>
    <name evidence="2" type="ORF">Y1Q_0023102</name>
</gene>
<dbReference type="PhylomeDB" id="A0A151P5Z6"/>
<dbReference type="EMBL" id="AKHW03000760">
    <property type="protein sequence ID" value="KYO44497.1"/>
    <property type="molecule type" value="Genomic_DNA"/>
</dbReference>
<name>A0A151P5Z6_ALLMI</name>
<dbReference type="GO" id="GO:0007165">
    <property type="term" value="P:signal transduction"/>
    <property type="evidence" value="ECO:0007669"/>
    <property type="project" value="InterPro"/>
</dbReference>
<dbReference type="PANTHER" id="PTHR15604:SF0">
    <property type="entry name" value="SIGNALING THRESHOLD-REGULATING TRANSMEMBRANE ADAPTER 1"/>
    <property type="match status" value="1"/>
</dbReference>
<dbReference type="GO" id="GO:0019900">
    <property type="term" value="F:kinase binding"/>
    <property type="evidence" value="ECO:0007669"/>
    <property type="project" value="TreeGrafter"/>
</dbReference>
<evidence type="ECO:0000256" key="1">
    <source>
        <dbReference type="SAM" id="Phobius"/>
    </source>
</evidence>
<keyword evidence="3" id="KW-1185">Reference proteome</keyword>
<feature type="transmembrane region" description="Helical" evidence="1">
    <location>
        <begin position="27"/>
        <end position="51"/>
    </location>
</feature>
<dbReference type="GO" id="GO:0050863">
    <property type="term" value="P:regulation of T cell activation"/>
    <property type="evidence" value="ECO:0007669"/>
    <property type="project" value="InterPro"/>
</dbReference>
<comment type="caution">
    <text evidence="2">The sequence shown here is derived from an EMBL/GenBank/DDBJ whole genome shotgun (WGS) entry which is preliminary data.</text>
</comment>
<dbReference type="GO" id="GO:0005886">
    <property type="term" value="C:plasma membrane"/>
    <property type="evidence" value="ECO:0007669"/>
    <property type="project" value="TreeGrafter"/>
</dbReference>
<protein>
    <submittedName>
        <fullName evidence="2">Signaling threshold-regulating transmembrane adapter 1</fullName>
    </submittedName>
</protein>
<keyword evidence="1 2" id="KW-0812">Transmembrane</keyword>
<dbReference type="GO" id="GO:0043029">
    <property type="term" value="P:T cell homeostasis"/>
    <property type="evidence" value="ECO:0007669"/>
    <property type="project" value="InterPro"/>
</dbReference>
<keyword evidence="1" id="KW-1133">Transmembrane helix</keyword>
<dbReference type="InterPro" id="IPR033269">
    <property type="entry name" value="Sit1"/>
</dbReference>
<evidence type="ECO:0000313" key="2">
    <source>
        <dbReference type="EMBL" id="KYO44497.1"/>
    </source>
</evidence>
<dbReference type="Proteomes" id="UP000050525">
    <property type="component" value="Unassembled WGS sequence"/>
</dbReference>
<proteinExistence type="predicted"/>
<dbReference type="KEGG" id="amj:106737360"/>
<organism evidence="2 3">
    <name type="scientific">Alligator mississippiensis</name>
    <name type="common">American alligator</name>
    <dbReference type="NCBI Taxonomy" id="8496"/>
    <lineage>
        <taxon>Eukaryota</taxon>
        <taxon>Metazoa</taxon>
        <taxon>Chordata</taxon>
        <taxon>Craniata</taxon>
        <taxon>Vertebrata</taxon>
        <taxon>Euteleostomi</taxon>
        <taxon>Archelosauria</taxon>
        <taxon>Archosauria</taxon>
        <taxon>Crocodylia</taxon>
        <taxon>Alligatoridae</taxon>
        <taxon>Alligatorinae</taxon>
        <taxon>Alligator</taxon>
    </lineage>
</organism>